<evidence type="ECO:0000256" key="1">
    <source>
        <dbReference type="ARBA" id="ARBA00010982"/>
    </source>
</evidence>
<dbReference type="InterPro" id="IPR016039">
    <property type="entry name" value="Thiolase-like"/>
</dbReference>
<proteinExistence type="inferred from homology"/>
<dbReference type="InterPro" id="IPR020610">
    <property type="entry name" value="Thiolase_AS"/>
</dbReference>
<evidence type="ECO:0000313" key="11">
    <source>
        <dbReference type="Proteomes" id="UP000051256"/>
    </source>
</evidence>
<dbReference type="PROSITE" id="PS00098">
    <property type="entry name" value="THIOLASE_1"/>
    <property type="match status" value="1"/>
</dbReference>
<dbReference type="PIRSF" id="PIRSF000429">
    <property type="entry name" value="Ac-CoA_Ac_transf"/>
    <property type="match status" value="1"/>
</dbReference>
<dbReference type="Pfam" id="PF00108">
    <property type="entry name" value="Thiolase_N"/>
    <property type="match status" value="1"/>
</dbReference>
<evidence type="ECO:0000256" key="4">
    <source>
        <dbReference type="ARBA" id="ARBA00023315"/>
    </source>
</evidence>
<evidence type="ECO:0000256" key="7">
    <source>
        <dbReference type="RuleBase" id="RU003557"/>
    </source>
</evidence>
<dbReference type="Gene3D" id="3.40.47.10">
    <property type="match status" value="2"/>
</dbReference>
<evidence type="ECO:0000256" key="5">
    <source>
        <dbReference type="ARBA" id="ARBA00030755"/>
    </source>
</evidence>
<dbReference type="PROSITE" id="PS00099">
    <property type="entry name" value="THIOLASE_3"/>
    <property type="match status" value="1"/>
</dbReference>
<feature type="active site" description="Proton acceptor" evidence="6">
    <location>
        <position position="375"/>
    </location>
</feature>
<dbReference type="EMBL" id="AYZR01000004">
    <property type="protein sequence ID" value="KRM94150.1"/>
    <property type="molecule type" value="Genomic_DNA"/>
</dbReference>
<dbReference type="AlphaFoldDB" id="A0A0R2D1T3"/>
<evidence type="ECO:0000256" key="6">
    <source>
        <dbReference type="PIRSR" id="PIRSR000429-1"/>
    </source>
</evidence>
<accession>A0A0R2D1T3</accession>
<name>A0A0R2D1T3_9LACO</name>
<dbReference type="InterPro" id="IPR020616">
    <property type="entry name" value="Thiolase_N"/>
</dbReference>
<feature type="domain" description="Thiolase C-terminal" evidence="9">
    <location>
        <begin position="267"/>
        <end position="387"/>
    </location>
</feature>
<keyword evidence="3 7" id="KW-0808">Transferase</keyword>
<dbReference type="PATRIC" id="fig|1423802.4.peg.1112"/>
<dbReference type="EC" id="2.3.1.9" evidence="2"/>
<evidence type="ECO:0000256" key="2">
    <source>
        <dbReference type="ARBA" id="ARBA00012705"/>
    </source>
</evidence>
<dbReference type="PANTHER" id="PTHR18919:SF107">
    <property type="entry name" value="ACETYL-COA ACETYLTRANSFERASE, CYTOSOLIC"/>
    <property type="match status" value="1"/>
</dbReference>
<dbReference type="GO" id="GO:0003985">
    <property type="term" value="F:acetyl-CoA C-acetyltransferase activity"/>
    <property type="evidence" value="ECO:0007669"/>
    <property type="project" value="UniProtKB-EC"/>
</dbReference>
<dbReference type="Proteomes" id="UP000051256">
    <property type="component" value="Unassembled WGS sequence"/>
</dbReference>
<dbReference type="STRING" id="1423802.FC56_GL001097"/>
<protein>
    <recommendedName>
        <fullName evidence="2">acetyl-CoA C-acetyltransferase</fullName>
        <ecNumber evidence="2">2.3.1.9</ecNumber>
    </recommendedName>
    <alternativeName>
        <fullName evidence="5">Acetoacetyl-CoA thiolase</fullName>
    </alternativeName>
</protein>
<dbReference type="CDD" id="cd00751">
    <property type="entry name" value="thiolase"/>
    <property type="match status" value="1"/>
</dbReference>
<evidence type="ECO:0000259" key="9">
    <source>
        <dbReference type="Pfam" id="PF02803"/>
    </source>
</evidence>
<evidence type="ECO:0000259" key="8">
    <source>
        <dbReference type="Pfam" id="PF00108"/>
    </source>
</evidence>
<comment type="similarity">
    <text evidence="1 7">Belongs to the thiolase-like superfamily. Thiolase family.</text>
</comment>
<feature type="active site" description="Acyl-thioester intermediate" evidence="6">
    <location>
        <position position="88"/>
    </location>
</feature>
<keyword evidence="11" id="KW-1185">Reference proteome</keyword>
<dbReference type="RefSeq" id="WP_056977223.1">
    <property type="nucleotide sequence ID" value="NZ_AYZR01000004.1"/>
</dbReference>
<evidence type="ECO:0000256" key="3">
    <source>
        <dbReference type="ARBA" id="ARBA00022679"/>
    </source>
</evidence>
<dbReference type="InterPro" id="IPR020617">
    <property type="entry name" value="Thiolase_C"/>
</dbReference>
<dbReference type="PANTHER" id="PTHR18919">
    <property type="entry name" value="ACETYL-COA C-ACYLTRANSFERASE"/>
    <property type="match status" value="1"/>
</dbReference>
<feature type="active site" description="Proton acceptor" evidence="6">
    <location>
        <position position="345"/>
    </location>
</feature>
<keyword evidence="4 7" id="KW-0012">Acyltransferase</keyword>
<evidence type="ECO:0000313" key="10">
    <source>
        <dbReference type="EMBL" id="KRM94150.1"/>
    </source>
</evidence>
<reference evidence="10 11" key="1">
    <citation type="journal article" date="2015" name="Genome Announc.">
        <title>Expanding the biotechnology potential of lactobacilli through comparative genomics of 213 strains and associated genera.</title>
        <authorList>
            <person name="Sun Z."/>
            <person name="Harris H.M."/>
            <person name="McCann A."/>
            <person name="Guo C."/>
            <person name="Argimon S."/>
            <person name="Zhang W."/>
            <person name="Yang X."/>
            <person name="Jeffery I.B."/>
            <person name="Cooney J.C."/>
            <person name="Kagawa T.F."/>
            <person name="Liu W."/>
            <person name="Song Y."/>
            <person name="Salvetti E."/>
            <person name="Wrobel A."/>
            <person name="Rasinkangas P."/>
            <person name="Parkhill J."/>
            <person name="Rea M.C."/>
            <person name="O'Sullivan O."/>
            <person name="Ritari J."/>
            <person name="Douillard F.P."/>
            <person name="Paul Ross R."/>
            <person name="Yang R."/>
            <person name="Briner A.E."/>
            <person name="Felis G.E."/>
            <person name="de Vos W.M."/>
            <person name="Barrangou R."/>
            <person name="Klaenhammer T.R."/>
            <person name="Caufield P.W."/>
            <person name="Cui Y."/>
            <person name="Zhang H."/>
            <person name="O'Toole P.W."/>
        </authorList>
    </citation>
    <scope>NUCLEOTIDE SEQUENCE [LARGE SCALE GENOMIC DNA]</scope>
    <source>
        <strain evidence="10 11">DSM 24302</strain>
    </source>
</reference>
<dbReference type="Pfam" id="PF02803">
    <property type="entry name" value="Thiolase_C"/>
    <property type="match status" value="1"/>
</dbReference>
<dbReference type="SUPFAM" id="SSF53901">
    <property type="entry name" value="Thiolase-like"/>
    <property type="match status" value="2"/>
</dbReference>
<sequence>MEEVVIVGAKRTPIGKINKSLASYSAVELGTIAVQAALKQANIDSQLVEQVIFGNAIQAGNGQNIARQIEINAGLSSKSTAFTVNQVCGSGLKAIQSAMNELMLGNAEVIIAGGTESMSNVPFLNKNQRTGTKFGSVTLEDALETDGLTDAFSEMPMGITGENVADQFNVSREEQDQFALASHQKALAAYQRDAFADEIIPVLLPSGDVMAVDESIRADTSLEKLAKLKPAFLPNGTITAGNAPTLNDGAAALVLTTAKFAKAHHLTVLAKLNGYAEHGIDPSIMGYAPYYAVNKLLDRQNHSIEDIDLFEINEAFASQSVAVTRDLHIPANKINVNGGAIALGHPLGDSGARIVTTLIYNLRHAHKHSGIATLCMGGGIGAALSVEV</sequence>
<dbReference type="FunFam" id="3.40.47.10:FF:000010">
    <property type="entry name" value="Acetyl-CoA acetyltransferase (Thiolase)"/>
    <property type="match status" value="1"/>
</dbReference>
<dbReference type="InterPro" id="IPR002155">
    <property type="entry name" value="Thiolase"/>
</dbReference>
<feature type="domain" description="Thiolase N-terminal" evidence="8">
    <location>
        <begin position="4"/>
        <end position="258"/>
    </location>
</feature>
<dbReference type="PROSITE" id="PS00737">
    <property type="entry name" value="THIOLASE_2"/>
    <property type="match status" value="1"/>
</dbReference>
<dbReference type="NCBIfam" id="TIGR01930">
    <property type="entry name" value="AcCoA-C-Actrans"/>
    <property type="match status" value="1"/>
</dbReference>
<comment type="caution">
    <text evidence="10">The sequence shown here is derived from an EMBL/GenBank/DDBJ whole genome shotgun (WGS) entry which is preliminary data.</text>
</comment>
<organism evidence="10 11">
    <name type="scientific">Lentilactobacillus senioris DSM 24302 = JCM 17472</name>
    <dbReference type="NCBI Taxonomy" id="1423802"/>
    <lineage>
        <taxon>Bacteria</taxon>
        <taxon>Bacillati</taxon>
        <taxon>Bacillota</taxon>
        <taxon>Bacilli</taxon>
        <taxon>Lactobacillales</taxon>
        <taxon>Lactobacillaceae</taxon>
        <taxon>Lentilactobacillus</taxon>
    </lineage>
</organism>
<dbReference type="InterPro" id="IPR020613">
    <property type="entry name" value="Thiolase_CS"/>
</dbReference>
<gene>
    <name evidence="10" type="ORF">FC56_GL001097</name>
</gene>
<dbReference type="InterPro" id="IPR020615">
    <property type="entry name" value="Thiolase_acyl_enz_int_AS"/>
</dbReference>